<organism evidence="1">
    <name type="scientific">Singulisphaera sp. Ch08</name>
    <dbReference type="NCBI Taxonomy" id="3120278"/>
    <lineage>
        <taxon>Bacteria</taxon>
        <taxon>Pseudomonadati</taxon>
        <taxon>Planctomycetota</taxon>
        <taxon>Planctomycetia</taxon>
        <taxon>Isosphaerales</taxon>
        <taxon>Isosphaeraceae</taxon>
        <taxon>Singulisphaera</taxon>
    </lineage>
</organism>
<dbReference type="Pfam" id="PF10936">
    <property type="entry name" value="DUF2617"/>
    <property type="match status" value="1"/>
</dbReference>
<dbReference type="AlphaFoldDB" id="A0AAU7CF92"/>
<protein>
    <submittedName>
        <fullName evidence="1">DUF2617 family protein</fullName>
    </submittedName>
</protein>
<gene>
    <name evidence="1" type="ORF">V5E97_35995</name>
</gene>
<sequence length="186" mass="20909">MGVSFGRSRVADLAFQVFGKAIHPDWFTVRAHRRISQNIWEADIRIIEGGHSVIFRSGDVRVAEVLAGPETSLPEPGLLFHSPVRHERSASLHPGAGLVYQTCFEVERVDPEVFTHLCDEITLDSRRGRLFHSFLPVDRMAPAPLTHLHIEARVKGLSIQSFHTFPAECAIVRTQSLFEPRIARPT</sequence>
<dbReference type="RefSeq" id="WP_406696408.1">
    <property type="nucleotide sequence ID" value="NZ_CP155447.1"/>
</dbReference>
<reference evidence="1" key="1">
    <citation type="submission" date="2024-05" db="EMBL/GenBank/DDBJ databases">
        <title>Planctomycetes of the genus Singulisphaera possess chitinolytic capabilities.</title>
        <authorList>
            <person name="Ivanova A."/>
        </authorList>
    </citation>
    <scope>NUCLEOTIDE SEQUENCE</scope>
    <source>
        <strain evidence="1">Ch08T</strain>
    </source>
</reference>
<dbReference type="InterPro" id="IPR024486">
    <property type="entry name" value="DUF2617"/>
</dbReference>
<proteinExistence type="predicted"/>
<accession>A0AAU7CF92</accession>
<dbReference type="EMBL" id="CP155447">
    <property type="protein sequence ID" value="XBH03669.1"/>
    <property type="molecule type" value="Genomic_DNA"/>
</dbReference>
<evidence type="ECO:0000313" key="1">
    <source>
        <dbReference type="EMBL" id="XBH03669.1"/>
    </source>
</evidence>
<name>A0AAU7CF92_9BACT</name>